<reference evidence="1 2" key="1">
    <citation type="submission" date="2019-03" db="EMBL/GenBank/DDBJ databases">
        <title>Single cell metagenomics reveals metabolic interactions within the superorganism composed of flagellate Streblomastix strix and complex community of Bacteroidetes bacteria on its surface.</title>
        <authorList>
            <person name="Treitli S.C."/>
            <person name="Kolisko M."/>
            <person name="Husnik F."/>
            <person name="Keeling P."/>
            <person name="Hampl V."/>
        </authorList>
    </citation>
    <scope>NUCLEOTIDE SEQUENCE [LARGE SCALE GENOMIC DNA]</scope>
    <source>
        <strain evidence="1">ST1C</strain>
    </source>
</reference>
<sequence length="182" mass="20997">MEFKLLQGVPRAKQAVKKKQDQIENDSQFLHLQRPSSQRLNSCRPLIARVQMSQLQAQFQAELKKHVKCGIIDDLKIAQDVASTFSGGSCCSIQLSATELALSFQFQQLEERFTQRKLAKHGLQFSQHMQQTKQFRSCFEMFYEEGHSQREKESRLHGVANVLQTEDVQSKSSSEKFKTMNR</sequence>
<gene>
    <name evidence="1" type="ORF">EZS28_025235</name>
</gene>
<comment type="caution">
    <text evidence="1">The sequence shown here is derived from an EMBL/GenBank/DDBJ whole genome shotgun (WGS) entry which is preliminary data.</text>
</comment>
<dbReference type="EMBL" id="SNRW01008616">
    <property type="protein sequence ID" value="KAA6379238.1"/>
    <property type="molecule type" value="Genomic_DNA"/>
</dbReference>
<organism evidence="1 2">
    <name type="scientific">Streblomastix strix</name>
    <dbReference type="NCBI Taxonomy" id="222440"/>
    <lineage>
        <taxon>Eukaryota</taxon>
        <taxon>Metamonada</taxon>
        <taxon>Preaxostyla</taxon>
        <taxon>Oxymonadida</taxon>
        <taxon>Streblomastigidae</taxon>
        <taxon>Streblomastix</taxon>
    </lineage>
</organism>
<name>A0A5J4V9K9_9EUKA</name>
<accession>A0A5J4V9K9</accession>
<proteinExistence type="predicted"/>
<evidence type="ECO:0000313" key="1">
    <source>
        <dbReference type="EMBL" id="KAA6379238.1"/>
    </source>
</evidence>
<dbReference type="Proteomes" id="UP000324800">
    <property type="component" value="Unassembled WGS sequence"/>
</dbReference>
<evidence type="ECO:0000313" key="2">
    <source>
        <dbReference type="Proteomes" id="UP000324800"/>
    </source>
</evidence>
<protein>
    <submittedName>
        <fullName evidence="1">Uncharacterized protein</fullName>
    </submittedName>
</protein>
<dbReference type="AlphaFoldDB" id="A0A5J4V9K9"/>